<sequence>MESYMILVLGYHGSGKTTLLQNVNGEPKEAANEYTVEFQTNGNGPIRFLCVESMDNDITKSWKYNGYLILCDLTNKYSYDFMKRICKRSLVVLVGNKADSTRKRKVQDITADKELKELNRPFYEISARDKVHIRKPFLILARSLIKLPTLTLLDDPIPGHIDDHVLAENDVAEVNLVDIAAEHNIAVLNPGDISVADPHSCNVHFAESSASPTNKFLDKKPTLRIRGNDEELDWDLDDLIRNQRPSCCYC</sequence>
<evidence type="ECO:0000313" key="7">
    <source>
        <dbReference type="Proteomes" id="UP000316621"/>
    </source>
</evidence>
<keyword evidence="1" id="KW-0813">Transport</keyword>
<dbReference type="GO" id="GO:0005634">
    <property type="term" value="C:nucleus"/>
    <property type="evidence" value="ECO:0007669"/>
    <property type="project" value="TreeGrafter"/>
</dbReference>
<dbReference type="InterPro" id="IPR001806">
    <property type="entry name" value="Small_GTPase"/>
</dbReference>
<evidence type="ECO:0000256" key="1">
    <source>
        <dbReference type="ARBA" id="ARBA00022448"/>
    </source>
</evidence>
<dbReference type="PANTHER" id="PTHR24071">
    <property type="entry name" value="RAN GTPASE"/>
    <property type="match status" value="1"/>
</dbReference>
<keyword evidence="4" id="KW-0342">GTP-binding</keyword>
<dbReference type="InterPro" id="IPR027417">
    <property type="entry name" value="P-loop_NTPase"/>
</dbReference>
<dbReference type="GO" id="GO:0005737">
    <property type="term" value="C:cytoplasm"/>
    <property type="evidence" value="ECO:0007669"/>
    <property type="project" value="TreeGrafter"/>
</dbReference>
<organism evidence="6 7">
    <name type="scientific">Papaver somniferum</name>
    <name type="common">Opium poppy</name>
    <dbReference type="NCBI Taxonomy" id="3469"/>
    <lineage>
        <taxon>Eukaryota</taxon>
        <taxon>Viridiplantae</taxon>
        <taxon>Streptophyta</taxon>
        <taxon>Embryophyta</taxon>
        <taxon>Tracheophyta</taxon>
        <taxon>Spermatophyta</taxon>
        <taxon>Magnoliopsida</taxon>
        <taxon>Ranunculales</taxon>
        <taxon>Papaveraceae</taxon>
        <taxon>Papaveroideae</taxon>
        <taxon>Papaver</taxon>
    </lineage>
</organism>
<dbReference type="PRINTS" id="PR00449">
    <property type="entry name" value="RASTRNSFRMNG"/>
</dbReference>
<dbReference type="Pfam" id="PF00071">
    <property type="entry name" value="Ras"/>
    <property type="match status" value="1"/>
</dbReference>
<comment type="function">
    <text evidence="5">GTP-binding protein involved in nucleocytoplasmic transport. Required for the import of protein into the nucleus and also for RNA export. Involved in chromatin condensation and control of cell cycle.</text>
</comment>
<dbReference type="AlphaFoldDB" id="A0A4Y7L7Q7"/>
<reference evidence="6 7" key="1">
    <citation type="journal article" date="2018" name="Science">
        <title>The opium poppy genome and morphinan production.</title>
        <authorList>
            <person name="Guo L."/>
            <person name="Winzer T."/>
            <person name="Yang X."/>
            <person name="Li Y."/>
            <person name="Ning Z."/>
            <person name="He Z."/>
            <person name="Teodor R."/>
            <person name="Lu Y."/>
            <person name="Bowser T.A."/>
            <person name="Graham I.A."/>
            <person name="Ye K."/>
        </authorList>
    </citation>
    <scope>NUCLEOTIDE SEQUENCE [LARGE SCALE GENOMIC DNA]</scope>
    <source>
        <strain evidence="7">cv. HN1</strain>
        <tissue evidence="6">Leaves</tissue>
    </source>
</reference>
<evidence type="ECO:0000256" key="4">
    <source>
        <dbReference type="ARBA" id="ARBA00023134"/>
    </source>
</evidence>
<dbReference type="SMART" id="SM00176">
    <property type="entry name" value="RAN"/>
    <property type="match status" value="1"/>
</dbReference>
<dbReference type="Gramene" id="RZC80977">
    <property type="protein sequence ID" value="RZC80977"/>
    <property type="gene ID" value="C5167_043554"/>
</dbReference>
<evidence type="ECO:0000256" key="3">
    <source>
        <dbReference type="ARBA" id="ARBA00022927"/>
    </source>
</evidence>
<dbReference type="PANTHER" id="PTHR24071:SF0">
    <property type="entry name" value="GTP-BINDING NUCLEAR PROTEIN RAN"/>
    <property type="match status" value="1"/>
</dbReference>
<keyword evidence="7" id="KW-1185">Reference proteome</keyword>
<dbReference type="Proteomes" id="UP000316621">
    <property type="component" value="Chromosome 10"/>
</dbReference>
<accession>A0A4Y7L7Q7</accession>
<evidence type="ECO:0000256" key="5">
    <source>
        <dbReference type="ARBA" id="ARBA00024659"/>
    </source>
</evidence>
<dbReference type="Gene3D" id="3.40.50.300">
    <property type="entry name" value="P-loop containing nucleotide triphosphate hydrolases"/>
    <property type="match status" value="1"/>
</dbReference>
<dbReference type="EMBL" id="CM010724">
    <property type="protein sequence ID" value="RZC80977.1"/>
    <property type="molecule type" value="Genomic_DNA"/>
</dbReference>
<dbReference type="SUPFAM" id="SSF52540">
    <property type="entry name" value="P-loop containing nucleoside triphosphate hydrolases"/>
    <property type="match status" value="1"/>
</dbReference>
<keyword evidence="3" id="KW-0653">Protein transport</keyword>
<keyword evidence="2" id="KW-0547">Nucleotide-binding</keyword>
<name>A0A4Y7L7Q7_PAPSO</name>
<dbReference type="STRING" id="3469.A0A4Y7L7Q7"/>
<evidence type="ECO:0000256" key="2">
    <source>
        <dbReference type="ARBA" id="ARBA00022741"/>
    </source>
</evidence>
<dbReference type="GO" id="GO:0000054">
    <property type="term" value="P:ribosomal subunit export from nucleus"/>
    <property type="evidence" value="ECO:0007669"/>
    <property type="project" value="TreeGrafter"/>
</dbReference>
<proteinExistence type="predicted"/>
<gene>
    <name evidence="6" type="ORF">C5167_043554</name>
</gene>
<dbReference type="GO" id="GO:0006606">
    <property type="term" value="P:protein import into nucleus"/>
    <property type="evidence" value="ECO:0007669"/>
    <property type="project" value="TreeGrafter"/>
</dbReference>
<dbReference type="SMART" id="SM00173">
    <property type="entry name" value="RAS"/>
    <property type="match status" value="1"/>
</dbReference>
<dbReference type="GO" id="GO:0003924">
    <property type="term" value="F:GTPase activity"/>
    <property type="evidence" value="ECO:0007669"/>
    <property type="project" value="InterPro"/>
</dbReference>
<dbReference type="GO" id="GO:0005525">
    <property type="term" value="F:GTP binding"/>
    <property type="evidence" value="ECO:0007669"/>
    <property type="project" value="UniProtKB-KW"/>
</dbReference>
<dbReference type="SMART" id="SM00175">
    <property type="entry name" value="RAB"/>
    <property type="match status" value="1"/>
</dbReference>
<protein>
    <submittedName>
        <fullName evidence="6">Uncharacterized protein</fullName>
    </submittedName>
</protein>
<dbReference type="InterPro" id="IPR002041">
    <property type="entry name" value="Ran_GTPase"/>
</dbReference>
<evidence type="ECO:0000313" key="6">
    <source>
        <dbReference type="EMBL" id="RZC80977.1"/>
    </source>
</evidence>